<dbReference type="AlphaFoldDB" id="A0A4Z2HK94"/>
<evidence type="ECO:0000256" key="2">
    <source>
        <dbReference type="SAM" id="SignalP"/>
    </source>
</evidence>
<feature type="signal peptide" evidence="2">
    <location>
        <begin position="1"/>
        <end position="25"/>
    </location>
</feature>
<sequence>MLNDTTVGFSRFFFSFFSLLCETNAGFCVCALDDVFVCRYFSVTLWKFSDTEPKQTSGFSRPRDGPGQREALRLYFRRFGSSRERHISMSCGVQRRLKALDGRKVAVGSLRVQAGQHLVQALGALDDLPGSERGKHSRLFIFIQGFVNACDDTAIELDHGAVAVPHRQIVLHHQALQMLDDTSAEDGRERETGGGVSRSGCFHGGVDQPLSSSHTMEEKLLENHESHGNNNV</sequence>
<evidence type="ECO:0000313" key="3">
    <source>
        <dbReference type="EMBL" id="TNN66011.1"/>
    </source>
</evidence>
<organism evidence="3 4">
    <name type="scientific">Liparis tanakae</name>
    <name type="common">Tanaka's snailfish</name>
    <dbReference type="NCBI Taxonomy" id="230148"/>
    <lineage>
        <taxon>Eukaryota</taxon>
        <taxon>Metazoa</taxon>
        <taxon>Chordata</taxon>
        <taxon>Craniata</taxon>
        <taxon>Vertebrata</taxon>
        <taxon>Euteleostomi</taxon>
        <taxon>Actinopterygii</taxon>
        <taxon>Neopterygii</taxon>
        <taxon>Teleostei</taxon>
        <taxon>Neoteleostei</taxon>
        <taxon>Acanthomorphata</taxon>
        <taxon>Eupercaria</taxon>
        <taxon>Perciformes</taxon>
        <taxon>Cottioidei</taxon>
        <taxon>Cottales</taxon>
        <taxon>Liparidae</taxon>
        <taxon>Liparis</taxon>
    </lineage>
</organism>
<dbReference type="Proteomes" id="UP000314294">
    <property type="component" value="Unassembled WGS sequence"/>
</dbReference>
<name>A0A4Z2HK94_9TELE</name>
<keyword evidence="2" id="KW-0732">Signal</keyword>
<reference evidence="3 4" key="1">
    <citation type="submission" date="2019-03" db="EMBL/GenBank/DDBJ databases">
        <title>First draft genome of Liparis tanakae, snailfish: a comprehensive survey of snailfish specific genes.</title>
        <authorList>
            <person name="Kim W."/>
            <person name="Song I."/>
            <person name="Jeong J.-H."/>
            <person name="Kim D."/>
            <person name="Kim S."/>
            <person name="Ryu S."/>
            <person name="Song J.Y."/>
            <person name="Lee S.K."/>
        </authorList>
    </citation>
    <scope>NUCLEOTIDE SEQUENCE [LARGE SCALE GENOMIC DNA]</scope>
    <source>
        <tissue evidence="3">Muscle</tissue>
    </source>
</reference>
<evidence type="ECO:0000256" key="1">
    <source>
        <dbReference type="SAM" id="MobiDB-lite"/>
    </source>
</evidence>
<feature type="region of interest" description="Disordered" evidence="1">
    <location>
        <begin position="183"/>
        <end position="215"/>
    </location>
</feature>
<gene>
    <name evidence="3" type="ORF">EYF80_023767</name>
</gene>
<comment type="caution">
    <text evidence="3">The sequence shown here is derived from an EMBL/GenBank/DDBJ whole genome shotgun (WGS) entry which is preliminary data.</text>
</comment>
<dbReference type="EMBL" id="SRLO01000226">
    <property type="protein sequence ID" value="TNN66011.1"/>
    <property type="molecule type" value="Genomic_DNA"/>
</dbReference>
<feature type="chain" id="PRO_5021468799" evidence="2">
    <location>
        <begin position="26"/>
        <end position="232"/>
    </location>
</feature>
<evidence type="ECO:0000313" key="4">
    <source>
        <dbReference type="Proteomes" id="UP000314294"/>
    </source>
</evidence>
<accession>A0A4Z2HK94</accession>
<proteinExistence type="predicted"/>
<protein>
    <submittedName>
        <fullName evidence="3">Uncharacterized protein</fullName>
    </submittedName>
</protein>
<keyword evidence="4" id="KW-1185">Reference proteome</keyword>